<dbReference type="GeneID" id="101855210"/>
<reference evidence="4" key="1">
    <citation type="submission" date="2025-08" db="UniProtKB">
        <authorList>
            <consortium name="RefSeq"/>
        </authorList>
    </citation>
    <scope>IDENTIFICATION</scope>
</reference>
<feature type="signal peptide" evidence="2">
    <location>
        <begin position="1"/>
        <end position="23"/>
    </location>
</feature>
<dbReference type="Gene3D" id="1.20.5.340">
    <property type="match status" value="1"/>
</dbReference>
<evidence type="ECO:0000256" key="2">
    <source>
        <dbReference type="SAM" id="SignalP"/>
    </source>
</evidence>
<evidence type="ECO:0000313" key="3">
    <source>
        <dbReference type="Proteomes" id="UP000694888"/>
    </source>
</evidence>
<dbReference type="RefSeq" id="XP_012942315.1">
    <property type="nucleotide sequence ID" value="XM_013086861.2"/>
</dbReference>
<name>A0ABM1A7G2_APLCA</name>
<accession>A0ABM1A7G2</accession>
<organism evidence="3 4">
    <name type="scientific">Aplysia californica</name>
    <name type="common">California sea hare</name>
    <dbReference type="NCBI Taxonomy" id="6500"/>
    <lineage>
        <taxon>Eukaryota</taxon>
        <taxon>Metazoa</taxon>
        <taxon>Spiralia</taxon>
        <taxon>Lophotrochozoa</taxon>
        <taxon>Mollusca</taxon>
        <taxon>Gastropoda</taxon>
        <taxon>Heterobranchia</taxon>
        <taxon>Euthyneura</taxon>
        <taxon>Tectipleura</taxon>
        <taxon>Aplysiida</taxon>
        <taxon>Aplysioidea</taxon>
        <taxon>Aplysiidae</taxon>
        <taxon>Aplysia</taxon>
    </lineage>
</organism>
<keyword evidence="2" id="KW-0732">Signal</keyword>
<feature type="chain" id="PRO_5045821346" evidence="2">
    <location>
        <begin position="24"/>
        <end position="641"/>
    </location>
</feature>
<dbReference type="Proteomes" id="UP000694888">
    <property type="component" value="Unplaced"/>
</dbReference>
<keyword evidence="3" id="KW-1185">Reference proteome</keyword>
<evidence type="ECO:0000256" key="1">
    <source>
        <dbReference type="SAM" id="MobiDB-lite"/>
    </source>
</evidence>
<feature type="region of interest" description="Disordered" evidence="1">
    <location>
        <begin position="38"/>
        <end position="59"/>
    </location>
</feature>
<protein>
    <submittedName>
        <fullName evidence="4">Uncharacterized PPE family protein PPE54</fullName>
    </submittedName>
</protein>
<feature type="region of interest" description="Disordered" evidence="1">
    <location>
        <begin position="596"/>
        <end position="641"/>
    </location>
</feature>
<sequence length="641" mass="64869">MMDSTKTMKLLCFAVLFLAVTSAFPFFGRRNRPRSRLFGSRYPAPRYNSEPKRPPSRPFTIPGFESVSRGANRRNNNFGLDIGLGGRALIDPIASLYDTPGAGGGGGLDQLAFVDSTGSGLDLGGGLFNTPVQLQDQFMSTAANMPSQQLGFLDQQTGQFLSAASSRNIGMLDMNAANQPLDIRQYDNQMLGGNQLTLEATQVPMTVGQNNLQIGLGNTDNFGSGLGGQLGMTNNGISLGVNQLSQNQLTSNNGQLSLNNLGGSQLGGIDTSQLGVNGFGTSVNGLGTSVNGLGNSVNGLGTSVNGLGTSVNGLSTSVNGLGTSVNGLGTSVNGLGTSVNGLGNSMNGLTSNQAGLGNSQLVGMSGVGGNQLTGLDASQLSVNGLTSTQVGLGTTQMGMNSLGGGQLGLDSTQMGFSGQNGALGGSQIGSNNILMGSKQTGQLTGGQLAGNQLGSTQLDYTGGQLALTNGQMALGNGQAQGGRAQLGATLNQMNQLDQLGMAGAAYQDQMAGVLPTQMTLTNNQQYLSPSEATPTVGTAMATGLSQLGQQTNGQMLVSTNPGGNTATSQMLGANSQISPGMNLASQVGMSQLTTGQLTSGQLSPGQLTTGQLSPGQLTTGQLTSGQLSQQAGMQLTDQMAG</sequence>
<proteinExistence type="predicted"/>
<gene>
    <name evidence="4" type="primary">LOC101855210</name>
</gene>
<evidence type="ECO:0000313" key="4">
    <source>
        <dbReference type="RefSeq" id="XP_012942315.1"/>
    </source>
</evidence>